<dbReference type="SMART" id="SM01027">
    <property type="entry name" value="Beta-Casp"/>
    <property type="match status" value="1"/>
</dbReference>
<feature type="domain" description="Metallo-beta-lactamase" evidence="2">
    <location>
        <begin position="13"/>
        <end position="237"/>
    </location>
</feature>
<dbReference type="Gene3D" id="3.40.50.10890">
    <property type="match status" value="1"/>
</dbReference>
<evidence type="ECO:0000313" key="4">
    <source>
        <dbReference type="EMBL" id="MFC3148516.1"/>
    </source>
</evidence>
<dbReference type="Gene3D" id="3.60.15.10">
    <property type="entry name" value="Ribonuclease Z/Hydroxyacylglutathione hydrolase-like"/>
    <property type="match status" value="1"/>
</dbReference>
<comment type="caution">
    <text evidence="4">The sequence shown here is derived from an EMBL/GenBank/DDBJ whole genome shotgun (WGS) entry which is preliminary data.</text>
</comment>
<organism evidence="4 5">
    <name type="scientific">Piscinibacterium candidicorallinum</name>
    <dbReference type="NCBI Taxonomy" id="1793872"/>
    <lineage>
        <taxon>Bacteria</taxon>
        <taxon>Pseudomonadati</taxon>
        <taxon>Pseudomonadota</taxon>
        <taxon>Betaproteobacteria</taxon>
        <taxon>Burkholderiales</taxon>
        <taxon>Piscinibacterium</taxon>
    </lineage>
</organism>
<keyword evidence="1" id="KW-0378">Hydrolase</keyword>
<dbReference type="PANTHER" id="PTHR11203">
    <property type="entry name" value="CLEAVAGE AND POLYADENYLATION SPECIFICITY FACTOR FAMILY MEMBER"/>
    <property type="match status" value="1"/>
</dbReference>
<evidence type="ECO:0000259" key="3">
    <source>
        <dbReference type="SMART" id="SM01027"/>
    </source>
</evidence>
<dbReference type="EMBL" id="JBHRTI010000007">
    <property type="protein sequence ID" value="MFC3148516.1"/>
    <property type="molecule type" value="Genomic_DNA"/>
</dbReference>
<dbReference type="InterPro" id="IPR011108">
    <property type="entry name" value="RMMBL"/>
</dbReference>
<evidence type="ECO:0000259" key="2">
    <source>
        <dbReference type="SMART" id="SM00849"/>
    </source>
</evidence>
<dbReference type="RefSeq" id="WP_377305052.1">
    <property type="nucleotide sequence ID" value="NZ_CP180191.1"/>
</dbReference>
<feature type="domain" description="Beta-Casp" evidence="3">
    <location>
        <begin position="250"/>
        <end position="369"/>
    </location>
</feature>
<keyword evidence="5" id="KW-1185">Reference proteome</keyword>
<proteinExistence type="predicted"/>
<dbReference type="CDD" id="cd16295">
    <property type="entry name" value="TTHA0252-CPSF-like_MBL-fold"/>
    <property type="match status" value="1"/>
</dbReference>
<gene>
    <name evidence="4" type="ORF">ACFOEN_12865</name>
</gene>
<dbReference type="InterPro" id="IPR036866">
    <property type="entry name" value="RibonucZ/Hydroxyglut_hydro"/>
</dbReference>
<dbReference type="SMART" id="SM00849">
    <property type="entry name" value="Lactamase_B"/>
    <property type="match status" value="1"/>
</dbReference>
<reference evidence="5" key="1">
    <citation type="journal article" date="2019" name="Int. J. Syst. Evol. Microbiol.">
        <title>The Global Catalogue of Microorganisms (GCM) 10K type strain sequencing project: providing services to taxonomists for standard genome sequencing and annotation.</title>
        <authorList>
            <consortium name="The Broad Institute Genomics Platform"/>
            <consortium name="The Broad Institute Genome Sequencing Center for Infectious Disease"/>
            <person name="Wu L."/>
            <person name="Ma J."/>
        </authorList>
    </citation>
    <scope>NUCLEOTIDE SEQUENCE [LARGE SCALE GENOMIC DNA]</scope>
    <source>
        <strain evidence="5">KCTC 52168</strain>
    </source>
</reference>
<accession>A0ABV7H7F9</accession>
<dbReference type="PANTHER" id="PTHR11203:SF37">
    <property type="entry name" value="INTEGRATOR COMPLEX SUBUNIT 11"/>
    <property type="match status" value="1"/>
</dbReference>
<evidence type="ECO:0000256" key="1">
    <source>
        <dbReference type="ARBA" id="ARBA00022801"/>
    </source>
</evidence>
<dbReference type="Pfam" id="PF07521">
    <property type="entry name" value="RMMBL"/>
    <property type="match status" value="1"/>
</dbReference>
<dbReference type="InterPro" id="IPR022712">
    <property type="entry name" value="Beta_Casp"/>
</dbReference>
<dbReference type="InterPro" id="IPR001279">
    <property type="entry name" value="Metallo-B-lactamas"/>
</dbReference>
<dbReference type="Pfam" id="PF00753">
    <property type="entry name" value="Lactamase_B"/>
    <property type="match status" value="1"/>
</dbReference>
<dbReference type="SUPFAM" id="SSF56281">
    <property type="entry name" value="Metallo-hydrolase/oxidoreductase"/>
    <property type="match status" value="1"/>
</dbReference>
<evidence type="ECO:0000313" key="5">
    <source>
        <dbReference type="Proteomes" id="UP001595556"/>
    </source>
</evidence>
<dbReference type="Proteomes" id="UP001595556">
    <property type="component" value="Unassembled WGS sequence"/>
</dbReference>
<protein>
    <submittedName>
        <fullName evidence="4">MBL fold metallo-hydrolase RNA specificity domain-containing protein</fullName>
    </submittedName>
</protein>
<name>A0ABV7H7F9_9BURK</name>
<dbReference type="InterPro" id="IPR050698">
    <property type="entry name" value="MBL"/>
</dbReference>
<sequence length="456" mass="49372">MKITFLGAAGCVTGSKTLLQFGKTKLLIDCGLFQGFKHLRELNWAPPEFAPRSLSAVVLTHAHIDHSGYVPVMTSRGFKGDVYCTPGTEALCRILWPDAAHLQEEDARYANAKGTSRHAPALPLFDARDAQKALTRLRDVAPGKSFVVGSGLDKVTCTFIPNGHLLGSAMVLVEAGGARLVFSGDVGRPGDLMMRGPEKLPECDYLFLESTYGNRLHSNTDVAEELAMVISETALAKGAVLMPTFAVGRAQALLHLIMELKAQHQIPDIPVFLDSPMAREATEAYVKFSREHRLTKAQLRAITEGTHIIGNQAESMNLAKLRGPHIILSASGMATGGRVLHHLARMAPNAKNTILFAGYQAGGTRGAKLLAGEAWVRIHGEDVPVKARVEQIDGLSSHADWQEMCAWLKASKVSAPQQVFVNHGDPEAADAMRLHLKDTLGWDASVPMMGQRIDIS</sequence>
<dbReference type="Pfam" id="PF10996">
    <property type="entry name" value="Beta-Casp"/>
    <property type="match status" value="1"/>
</dbReference>